<proteinExistence type="predicted"/>
<feature type="compositionally biased region" description="Basic and acidic residues" evidence="1">
    <location>
        <begin position="65"/>
        <end position="79"/>
    </location>
</feature>
<evidence type="ECO:0000313" key="2">
    <source>
        <dbReference type="EMBL" id="KAJ5098274.1"/>
    </source>
</evidence>
<comment type="caution">
    <text evidence="2">The sequence shown here is derived from an EMBL/GenBank/DDBJ whole genome shotgun (WGS) entry which is preliminary data.</text>
</comment>
<sequence length="362" mass="39037">MAMASSMDALGAFSHLQTNLPAWITRVSELADHTAAKHAEYSEAYRRHASYKPRRRKNSSVCSIHTDDLVPLSERKEPPAEAVQKAAPETRDTPTPNQQAGRKRGTDEAPSIDSGDRHTFVSTRHNVIIEYDGHTQTTLEQIVKDIGIARNNIRRGKMGMMPRMGLRAGLFNRTAAITGNAAGGGEPSALSSLACVRSTRTGAGIVGVTGSTPGIRKESPFDYADKQLELAHGLCETAAYQVLRSGDCGTELDGVEEKFKMLLDMANNEVARLEEEKRKQEEEQARSQSEPQTESPQAEDDAAKPPPNPAAARIARIAAISAGAKDKSSTSDTPGAIEVDDTSSISAESIDLSAFRASRIRV</sequence>
<feature type="region of interest" description="Disordered" evidence="1">
    <location>
        <begin position="274"/>
        <end position="344"/>
    </location>
</feature>
<keyword evidence="3" id="KW-1185">Reference proteome</keyword>
<evidence type="ECO:0000256" key="1">
    <source>
        <dbReference type="SAM" id="MobiDB-lite"/>
    </source>
</evidence>
<dbReference type="OrthoDB" id="3886346at2759"/>
<feature type="compositionally biased region" description="Basic and acidic residues" evidence="1">
    <location>
        <begin position="274"/>
        <end position="285"/>
    </location>
</feature>
<feature type="region of interest" description="Disordered" evidence="1">
    <location>
        <begin position="48"/>
        <end position="119"/>
    </location>
</feature>
<dbReference type="EMBL" id="JAPQKI010000005">
    <property type="protein sequence ID" value="KAJ5098274.1"/>
    <property type="molecule type" value="Genomic_DNA"/>
</dbReference>
<feature type="compositionally biased region" description="Low complexity" evidence="1">
    <location>
        <begin position="310"/>
        <end position="323"/>
    </location>
</feature>
<protein>
    <submittedName>
        <fullName evidence="2">Uncharacterized protein</fullName>
    </submittedName>
</protein>
<reference evidence="2" key="2">
    <citation type="journal article" date="2023" name="IMA Fungus">
        <title>Comparative genomic study of the Penicillium genus elucidates a diverse pangenome and 15 lateral gene transfer events.</title>
        <authorList>
            <person name="Petersen C."/>
            <person name="Sorensen T."/>
            <person name="Nielsen M.R."/>
            <person name="Sondergaard T.E."/>
            <person name="Sorensen J.L."/>
            <person name="Fitzpatrick D.A."/>
            <person name="Frisvad J.C."/>
            <person name="Nielsen K.L."/>
        </authorList>
    </citation>
    <scope>NUCLEOTIDE SEQUENCE</scope>
    <source>
        <strain evidence="2">IBT 30761</strain>
    </source>
</reference>
<reference evidence="2" key="1">
    <citation type="submission" date="2022-11" db="EMBL/GenBank/DDBJ databases">
        <authorList>
            <person name="Petersen C."/>
        </authorList>
    </citation>
    <scope>NUCLEOTIDE SEQUENCE</scope>
    <source>
        <strain evidence="2">IBT 30761</strain>
    </source>
</reference>
<dbReference type="Proteomes" id="UP001149074">
    <property type="component" value="Unassembled WGS sequence"/>
</dbReference>
<evidence type="ECO:0000313" key="3">
    <source>
        <dbReference type="Proteomes" id="UP001149074"/>
    </source>
</evidence>
<dbReference type="GeneID" id="81356748"/>
<dbReference type="RefSeq" id="XP_056473928.1">
    <property type="nucleotide sequence ID" value="XM_056617769.1"/>
</dbReference>
<organism evidence="2 3">
    <name type="scientific">Penicillium argentinense</name>
    <dbReference type="NCBI Taxonomy" id="1131581"/>
    <lineage>
        <taxon>Eukaryota</taxon>
        <taxon>Fungi</taxon>
        <taxon>Dikarya</taxon>
        <taxon>Ascomycota</taxon>
        <taxon>Pezizomycotina</taxon>
        <taxon>Eurotiomycetes</taxon>
        <taxon>Eurotiomycetidae</taxon>
        <taxon>Eurotiales</taxon>
        <taxon>Aspergillaceae</taxon>
        <taxon>Penicillium</taxon>
    </lineage>
</organism>
<dbReference type="AlphaFoldDB" id="A0A9W9FDR5"/>
<gene>
    <name evidence="2" type="ORF">N7532_005275</name>
</gene>
<accession>A0A9W9FDR5</accession>
<name>A0A9W9FDR5_9EURO</name>
<feature type="compositionally biased region" description="Basic residues" evidence="1">
    <location>
        <begin position="48"/>
        <end position="58"/>
    </location>
</feature>